<dbReference type="Proteomes" id="UP001251374">
    <property type="component" value="Unassembled WGS sequence"/>
</dbReference>
<reference evidence="1 2" key="1">
    <citation type="submission" date="2023-04" db="EMBL/GenBank/DDBJ databases">
        <title>A long-awaited taxogenomic arrangement of the family Halomonadaceae.</title>
        <authorList>
            <person name="De La Haba R."/>
            <person name="Chuvochina M."/>
            <person name="Wittouck S."/>
            <person name="Arahal D.R."/>
            <person name="Sanchez-Porro C."/>
            <person name="Hugenholtz P."/>
            <person name="Ventosa A."/>
        </authorList>
    </citation>
    <scope>NUCLEOTIDE SEQUENCE [LARGE SCALE GENOMIC DNA]</scope>
    <source>
        <strain evidence="1 2">DSM 26770</strain>
    </source>
</reference>
<keyword evidence="2" id="KW-1185">Reference proteome</keyword>
<protein>
    <submittedName>
        <fullName evidence="1">Uncharacterized protein</fullName>
    </submittedName>
</protein>
<dbReference type="EMBL" id="JARWAM010000014">
    <property type="protein sequence ID" value="MDR5907028.1"/>
    <property type="molecule type" value="Genomic_DNA"/>
</dbReference>
<proteinExistence type="predicted"/>
<gene>
    <name evidence="1" type="ORF">QC821_17235</name>
</gene>
<organism evidence="1 2">
    <name type="scientific">Franzmannia qiaohouensis</name>
    <dbReference type="NCBI Taxonomy" id="1329370"/>
    <lineage>
        <taxon>Bacteria</taxon>
        <taxon>Pseudomonadati</taxon>
        <taxon>Pseudomonadota</taxon>
        <taxon>Gammaproteobacteria</taxon>
        <taxon>Oceanospirillales</taxon>
        <taxon>Halomonadaceae</taxon>
        <taxon>Franzmannia</taxon>
    </lineage>
</organism>
<dbReference type="RefSeq" id="WP_309724082.1">
    <property type="nucleotide sequence ID" value="NZ_JARWAM010000014.1"/>
</dbReference>
<name>A0ABU1HJ15_9GAMM</name>
<sequence>MIGFTAIIGLVGRPNQIFASADFDGSDWVIRIAGKAVVVGTGMLKSAPGKSDNSR</sequence>
<accession>A0ABU1HJ15</accession>
<evidence type="ECO:0000313" key="1">
    <source>
        <dbReference type="EMBL" id="MDR5907028.1"/>
    </source>
</evidence>
<evidence type="ECO:0000313" key="2">
    <source>
        <dbReference type="Proteomes" id="UP001251374"/>
    </source>
</evidence>
<comment type="caution">
    <text evidence="1">The sequence shown here is derived from an EMBL/GenBank/DDBJ whole genome shotgun (WGS) entry which is preliminary data.</text>
</comment>